<dbReference type="InterPro" id="IPR036514">
    <property type="entry name" value="SGNH_hydro_sf"/>
</dbReference>
<dbReference type="PROSITE" id="PS51763">
    <property type="entry name" value="CBM10"/>
    <property type="match status" value="2"/>
</dbReference>
<evidence type="ECO:0000313" key="6">
    <source>
        <dbReference type="EMBL" id="ORY84615.1"/>
    </source>
</evidence>
<feature type="chain" id="PRO_5013118900" description="CBM10 domain-containing protein" evidence="4">
    <location>
        <begin position="19"/>
        <end position="492"/>
    </location>
</feature>
<keyword evidence="7" id="KW-1185">Reference proteome</keyword>
<accession>A0A1Y2FPH1</accession>
<feature type="domain" description="CBM10" evidence="5">
    <location>
        <begin position="63"/>
        <end position="98"/>
    </location>
</feature>
<proteinExistence type="predicted"/>
<dbReference type="PANTHER" id="PTHR37834:SF2">
    <property type="entry name" value="ESTERASE, SGNH HYDROLASE-TYPE"/>
    <property type="match status" value="1"/>
</dbReference>
<evidence type="ECO:0000313" key="7">
    <source>
        <dbReference type="Proteomes" id="UP000193920"/>
    </source>
</evidence>
<name>A0A1Y2FPH1_9FUNG</name>
<dbReference type="Proteomes" id="UP000193920">
    <property type="component" value="Unassembled WGS sequence"/>
</dbReference>
<dbReference type="InterPro" id="IPR002883">
    <property type="entry name" value="CBM10/Dockerin_dom"/>
</dbReference>
<keyword evidence="1 4" id="KW-0732">Signal</keyword>
<dbReference type="InterPro" id="IPR009034">
    <property type="entry name" value="Dockerin_dom_fun_sf"/>
</dbReference>
<dbReference type="SUPFAM" id="SSF64571">
    <property type="entry name" value="Cellulose docking domain, dockering"/>
    <property type="match status" value="2"/>
</dbReference>
<dbReference type="SUPFAM" id="SSF52266">
    <property type="entry name" value="SGNH hydrolase"/>
    <property type="match status" value="1"/>
</dbReference>
<protein>
    <recommendedName>
        <fullName evidence="5">CBM10 domain-containing protein</fullName>
    </recommendedName>
</protein>
<dbReference type="PANTHER" id="PTHR37834">
    <property type="entry name" value="GDSL-LIKE LIPASE/ACYLHYDROLASE DOMAIN PROTEIN (AFU_ORTHOLOGUE AFUA_2G00620)"/>
    <property type="match status" value="1"/>
</dbReference>
<evidence type="ECO:0000256" key="2">
    <source>
        <dbReference type="ARBA" id="ARBA00022737"/>
    </source>
</evidence>
<evidence type="ECO:0000256" key="1">
    <source>
        <dbReference type="ARBA" id="ARBA00022729"/>
    </source>
</evidence>
<dbReference type="Pfam" id="PF02013">
    <property type="entry name" value="CBM_10"/>
    <property type="match status" value="2"/>
</dbReference>
<gene>
    <name evidence="6" type="ORF">LY90DRAFT_448531</name>
</gene>
<dbReference type="InterPro" id="IPR052762">
    <property type="entry name" value="PCW_deacetylase/CE"/>
</dbReference>
<evidence type="ECO:0000256" key="3">
    <source>
        <dbReference type="ARBA" id="ARBA00022801"/>
    </source>
</evidence>
<dbReference type="Gene3D" id="3.40.50.1110">
    <property type="entry name" value="SGNH hydrolase"/>
    <property type="match status" value="1"/>
</dbReference>
<feature type="domain" description="CBM10" evidence="5">
    <location>
        <begin position="19"/>
        <end position="54"/>
    </location>
</feature>
<evidence type="ECO:0000256" key="4">
    <source>
        <dbReference type="SAM" id="SignalP"/>
    </source>
</evidence>
<evidence type="ECO:0000259" key="5">
    <source>
        <dbReference type="PROSITE" id="PS51763"/>
    </source>
</evidence>
<organism evidence="6 7">
    <name type="scientific">Neocallimastix californiae</name>
    <dbReference type="NCBI Taxonomy" id="1754190"/>
    <lineage>
        <taxon>Eukaryota</taxon>
        <taxon>Fungi</taxon>
        <taxon>Fungi incertae sedis</taxon>
        <taxon>Chytridiomycota</taxon>
        <taxon>Chytridiomycota incertae sedis</taxon>
        <taxon>Neocallimastigomycetes</taxon>
        <taxon>Neocallimastigales</taxon>
        <taxon>Neocallimastigaceae</taxon>
        <taxon>Neocallimastix</taxon>
    </lineage>
</organism>
<keyword evidence="3" id="KW-0378">Hydrolase</keyword>
<keyword evidence="2" id="KW-0677">Repeat</keyword>
<dbReference type="EMBL" id="MCOG01000005">
    <property type="protein sequence ID" value="ORY84615.1"/>
    <property type="molecule type" value="Genomic_DNA"/>
</dbReference>
<sequence>MKNFNIPFFLSLISLVYTKESSTEKYHVCKNCSVAAYQNDIYWGFENNQWCEISSECLNKEKECHSYPLYPCCADCNVVAETEDGEWGVENGQWCGIKETCNNVEADTETEEDSEFDDDENVRIVENGIVYPNDPYLYYVGRWNNNNITQWAGSGFKFDFSGTSFTFVSGEKSYPLVEIGYSIDYQEMQYKNITIGENVIVSDLKDTDHNIQMYVTNVQYSFIQMDKIIVDNNSKIHKYEPLETYVQVIGDSLSAGQYCPNEALDAWAFLLGKAMNVEVDVIAKPGACLTDVPIYDNAHGLEYSYFMTNGPNAEQFGYDDDAEYDFSKRKAPELIIIYMGNNDSGKEDPIAPEDYFETLKKFITRIRGIYPNSKIIVTSAFDSRPHWDTVQEHIPEYFDDLYYIPTYEFGLIEAPYVYPQNYHYTQLGNCLFLKNIIEKISEVIGMEPQPEPTNKWGMHDNVVTGYEVCDNPLDDSVVYHYDWENFGGIGAW</sequence>
<feature type="signal peptide" evidence="4">
    <location>
        <begin position="1"/>
        <end position="18"/>
    </location>
</feature>
<dbReference type="Gene3D" id="2.60.120.260">
    <property type="entry name" value="Galactose-binding domain-like"/>
    <property type="match status" value="1"/>
</dbReference>
<dbReference type="Gene3D" id="3.90.1220.10">
    <property type="entry name" value="Cellulose docking domain, dockering"/>
    <property type="match status" value="2"/>
</dbReference>
<dbReference type="AlphaFoldDB" id="A0A1Y2FPH1"/>
<reference evidence="6 7" key="1">
    <citation type="submission" date="2016-08" db="EMBL/GenBank/DDBJ databases">
        <title>A Parts List for Fungal Cellulosomes Revealed by Comparative Genomics.</title>
        <authorList>
            <consortium name="DOE Joint Genome Institute"/>
            <person name="Haitjema C.H."/>
            <person name="Gilmore S.P."/>
            <person name="Henske J.K."/>
            <person name="Solomon K.V."/>
            <person name="De Groot R."/>
            <person name="Kuo A."/>
            <person name="Mondo S.J."/>
            <person name="Salamov A.A."/>
            <person name="Labutti K."/>
            <person name="Zhao Z."/>
            <person name="Chiniquy J."/>
            <person name="Barry K."/>
            <person name="Brewer H.M."/>
            <person name="Purvine S.O."/>
            <person name="Wright A.T."/>
            <person name="Boxma B."/>
            <person name="Van Alen T."/>
            <person name="Hackstein J.H."/>
            <person name="Baker S.E."/>
            <person name="Grigoriev I.V."/>
            <person name="O'Malley M.A."/>
        </authorList>
    </citation>
    <scope>NUCLEOTIDE SEQUENCE [LARGE SCALE GENOMIC DNA]</scope>
    <source>
        <strain evidence="6 7">G1</strain>
    </source>
</reference>
<dbReference type="OrthoDB" id="426133at2759"/>
<comment type="caution">
    <text evidence="6">The sequence shown here is derived from an EMBL/GenBank/DDBJ whole genome shotgun (WGS) entry which is preliminary data.</text>
</comment>
<dbReference type="GO" id="GO:0016787">
    <property type="term" value="F:hydrolase activity"/>
    <property type="evidence" value="ECO:0007669"/>
    <property type="project" value="UniProtKB-KW"/>
</dbReference>